<dbReference type="InterPro" id="IPR013320">
    <property type="entry name" value="ConA-like_dom_sf"/>
</dbReference>
<comment type="pathway">
    <text evidence="1">Glycan metabolism; L-arabinan degradation.</text>
</comment>
<dbReference type="PANTHER" id="PTHR43301">
    <property type="entry name" value="ARABINAN ENDO-1,5-ALPHA-L-ARABINOSIDASE"/>
    <property type="match status" value="1"/>
</dbReference>
<dbReference type="Gene3D" id="2.40.128.10">
    <property type="match status" value="1"/>
</dbReference>
<evidence type="ECO:0000313" key="7">
    <source>
        <dbReference type="EMBL" id="MER2492883.1"/>
    </source>
</evidence>
<evidence type="ECO:0000313" key="8">
    <source>
        <dbReference type="Proteomes" id="UP001467690"/>
    </source>
</evidence>
<sequence length="1207" mass="132021">MNMILKRLLAHYMANHLSIIALLLAIACLFTYSNYAVAGDAKWTELESVSIEKGRRFYLRGTGYYTDNQLVADSNIELADPLRLVVVDNSHAVLNADGFDEQGQPYFEISDISAAVRIVFERKRGMFSYSAQLQALKIINARPSVDRQSITFNDFGVHDPSVIKVDNTYYVFGSHLAAAKTTDLMHWQALNPGDNFTNGILFSPSYAQALPEAVAWTGGHVGSWASDVIQLNDGKFYFYYNHCANPASGDCNMPHSYLGVAVSDNIEGPYVDKGIFLKSGTLSSVTAADLPDGVEHYIDGQMPNAIDPDVFYDKNGGLWMIYGSHFGGIWVLEMDETTAKPKTGQGYGTKLTGGNFYANEGSYMLYSPVSDYYYLFTSLGGFNSDGGYNMRISRSRNPNGPFFDAKGFNMADVWGDPQEHGVKLMGGFTFVAEVGDEGEDQGYLAPGHNSAYYDEGSGKHLLITHTRFPDRGEAHAIRVHEMFINEDDWLVASPHRYVPINGETQVNEQDLVGDYRFINHELDTNSKAKQSVYTSLTADGKVSGEYTGSYFVSAVNPNYIGLQLNSQPGFTGGTFNGVIQWQYNDQTQQLVPAFTALSSDGISIWGSKLTDKTTDQIIDSIVAALNYDSIIKTNRIHLPTRATRAANIRWHSSQPNVISVDGKVTRPAAGEADAVVTLTATIDILGRQVEKQFMITVKARSVYNRVAQFSFENNLSDSFGQFSDATMLADKIGLEGGNLAFENGIQGQALFLDGSSGVQLPSGLIGSYEYTVSFWLNPTQINAFTTAFFASTSPSAWLSFLPQSWDGNTMLWSGEAWFDGTAGERMPDNQWTHIAFSVNQGSVNLYIDGINKFSGGEITDLFSSNDGTFVLGVNYWDLPFNGLIDQFTVYDASLSQAEIIALDIEQRSNSELLSLVAGQIELGSLDNVSHDLTLPVAGDFSAIISWQSSDTASITNQGVVTLPAVGKPDKTVTLTATVSLAGEDMTRDFEVRIKSLGAPPIASAHYTFDNHLSEVTGGFSDASVIGPMIGAEGGNENYATGIQGQAIWLDGSTGIALPNGLIDNYQYSVSFWVNPNSTSVHTPMFFAANNSEQWLSFLPQNWWDGGTTLWSFNQGNWFNTQTAPLATAQWTHVAFTVDNGMARIYINGVESASWNGIGDIFSAQSATFALGVNYWPDLPFNGYIDEFKVFNSTLNDSDIALLATPLH</sequence>
<dbReference type="Gene3D" id="2.115.10.20">
    <property type="entry name" value="Glycosyl hydrolase domain, family 43"/>
    <property type="match status" value="1"/>
</dbReference>
<feature type="domain" description="Extracellular endo-alpha-(1-&gt;5)-L-arabinanase C-terminal" evidence="5">
    <location>
        <begin position="494"/>
        <end position="606"/>
    </location>
</feature>
<comment type="caution">
    <text evidence="7">The sequence shown here is derived from an EMBL/GenBank/DDBJ whole genome shotgun (WGS) entry which is preliminary data.</text>
</comment>
<organism evidence="7 8">
    <name type="scientific">Catenovulum sediminis</name>
    <dbReference type="NCBI Taxonomy" id="1740262"/>
    <lineage>
        <taxon>Bacteria</taxon>
        <taxon>Pseudomonadati</taxon>
        <taxon>Pseudomonadota</taxon>
        <taxon>Gammaproteobacteria</taxon>
        <taxon>Alteromonadales</taxon>
        <taxon>Alteromonadaceae</taxon>
        <taxon>Catenovulum</taxon>
    </lineage>
</organism>
<dbReference type="PROSITE" id="PS51257">
    <property type="entry name" value="PROKAR_LIPOPROTEIN"/>
    <property type="match status" value="1"/>
</dbReference>
<evidence type="ECO:0000256" key="1">
    <source>
        <dbReference type="ARBA" id="ARBA00004834"/>
    </source>
</evidence>
<proteinExistence type="inferred from homology"/>
<gene>
    <name evidence="7" type="ORF">ABS311_13435</name>
</gene>
<dbReference type="Proteomes" id="UP001467690">
    <property type="component" value="Unassembled WGS sequence"/>
</dbReference>
<protein>
    <submittedName>
        <fullName evidence="7">LamG-like jellyroll fold domain-containing protein</fullName>
    </submittedName>
</protein>
<dbReference type="InterPro" id="IPR006710">
    <property type="entry name" value="Glyco_hydro_43"/>
</dbReference>
<reference evidence="7 8" key="1">
    <citation type="submission" date="2024-06" db="EMBL/GenBank/DDBJ databases">
        <authorList>
            <person name="Chen R.Y."/>
        </authorList>
    </citation>
    <scope>NUCLEOTIDE SEQUENCE [LARGE SCALE GENOMIC DNA]</scope>
    <source>
        <strain evidence="7 8">D2</strain>
    </source>
</reference>
<evidence type="ECO:0000259" key="5">
    <source>
        <dbReference type="Pfam" id="PF16369"/>
    </source>
</evidence>
<evidence type="ECO:0000256" key="2">
    <source>
        <dbReference type="ARBA" id="ARBA00009865"/>
    </source>
</evidence>
<feature type="domain" description="Atrophied bacterial Ig" evidence="6">
    <location>
        <begin position="923"/>
        <end position="995"/>
    </location>
</feature>
<dbReference type="InterPro" id="IPR046780">
    <property type="entry name" value="aBig_2"/>
</dbReference>
<dbReference type="Pfam" id="PF04616">
    <property type="entry name" value="Glyco_hydro_43"/>
    <property type="match status" value="1"/>
</dbReference>
<dbReference type="RefSeq" id="WP_350402356.1">
    <property type="nucleotide sequence ID" value="NZ_JBELOE010000236.1"/>
</dbReference>
<dbReference type="SUPFAM" id="SSF75005">
    <property type="entry name" value="Arabinanase/levansucrase/invertase"/>
    <property type="match status" value="1"/>
</dbReference>
<comment type="similarity">
    <text evidence="2">Belongs to the glycosyl hydrolase 43 family.</text>
</comment>
<dbReference type="SUPFAM" id="SSF49899">
    <property type="entry name" value="Concanavalin A-like lectins/glucanases"/>
    <property type="match status" value="2"/>
</dbReference>
<keyword evidence="8" id="KW-1185">Reference proteome</keyword>
<dbReference type="InterPro" id="IPR050727">
    <property type="entry name" value="GH43_arabinanases"/>
</dbReference>
<dbReference type="InterPro" id="IPR023296">
    <property type="entry name" value="Glyco_hydro_beta-prop_sf"/>
</dbReference>
<dbReference type="Pfam" id="PF13385">
    <property type="entry name" value="Laminin_G_3"/>
    <property type="match status" value="2"/>
</dbReference>
<accession>A0ABV1RIX1</accession>
<dbReference type="Gene3D" id="2.60.120.200">
    <property type="match status" value="2"/>
</dbReference>
<dbReference type="Pfam" id="PF20578">
    <property type="entry name" value="aBig_2"/>
    <property type="match status" value="2"/>
</dbReference>
<dbReference type="PANTHER" id="PTHR43301:SF3">
    <property type="entry name" value="ARABINAN ENDO-1,5-ALPHA-L-ARABINOSIDASE A-RELATED"/>
    <property type="match status" value="1"/>
</dbReference>
<feature type="domain" description="Atrophied bacterial Ig" evidence="6">
    <location>
        <begin position="633"/>
        <end position="699"/>
    </location>
</feature>
<evidence type="ECO:0000256" key="4">
    <source>
        <dbReference type="ARBA" id="ARBA00023295"/>
    </source>
</evidence>
<name>A0ABV1RIX1_9ALTE</name>
<dbReference type="Pfam" id="PF16369">
    <property type="entry name" value="GH43_C"/>
    <property type="match status" value="1"/>
</dbReference>
<dbReference type="InterPro" id="IPR032291">
    <property type="entry name" value="Abn2_C"/>
</dbReference>
<keyword evidence="4" id="KW-0326">Glycosidase</keyword>
<dbReference type="EMBL" id="JBELOE010000236">
    <property type="protein sequence ID" value="MER2492883.1"/>
    <property type="molecule type" value="Genomic_DNA"/>
</dbReference>
<evidence type="ECO:0000259" key="6">
    <source>
        <dbReference type="Pfam" id="PF20578"/>
    </source>
</evidence>
<evidence type="ECO:0000256" key="3">
    <source>
        <dbReference type="ARBA" id="ARBA00022801"/>
    </source>
</evidence>
<keyword evidence="3" id="KW-0378">Hydrolase</keyword>